<dbReference type="STRING" id="644295.Metev_0119"/>
<dbReference type="AlphaFoldDB" id="D7E628"/>
<name>D7E628_METEZ</name>
<proteinExistence type="inferred from homology"/>
<keyword evidence="1" id="KW-0479">Metal-binding</keyword>
<evidence type="ECO:0000259" key="4">
    <source>
        <dbReference type="PROSITE" id="PS50880"/>
    </source>
</evidence>
<feature type="domain" description="Toprim" evidence="4">
    <location>
        <begin position="35"/>
        <end position="116"/>
    </location>
</feature>
<dbReference type="SMART" id="SM00493">
    <property type="entry name" value="TOPRIM"/>
    <property type="match status" value="1"/>
</dbReference>
<dbReference type="PROSITE" id="PS50880">
    <property type="entry name" value="TOPRIM"/>
    <property type="match status" value="1"/>
</dbReference>
<dbReference type="HOGENOM" id="CLU_140789_0_0_2"/>
<reference evidence="5 6" key="1">
    <citation type="submission" date="2010-06" db="EMBL/GenBank/DDBJ databases">
        <title>Complete sequence chromosome of Methanohalobium evestigatum Z-7303.</title>
        <authorList>
            <consortium name="US DOE Joint Genome Institute"/>
            <person name="Lucas S."/>
            <person name="Copeland A."/>
            <person name="Lapidus A."/>
            <person name="Cheng J.-F."/>
            <person name="Bruce D."/>
            <person name="Goodwin L."/>
            <person name="Pitluck S."/>
            <person name="Saunders E."/>
            <person name="Detter J.C."/>
            <person name="Han C."/>
            <person name="Tapia R."/>
            <person name="Land M."/>
            <person name="Hauser L."/>
            <person name="Kyrpides N."/>
            <person name="Mikhailova N."/>
            <person name="Sieprawska-Lupa M."/>
            <person name="Whitman W.B."/>
            <person name="Anderson I."/>
            <person name="Woyke T."/>
        </authorList>
    </citation>
    <scope>NUCLEOTIDE SEQUENCE [LARGE SCALE GENOMIC DNA]</scope>
    <source>
        <strain evidence="6">ATCC BAA-1072 / DSM 3721 / NBRC 107634 / OCM 161 / Z-7303</strain>
    </source>
</reference>
<evidence type="ECO:0000256" key="3">
    <source>
        <dbReference type="HAMAP-Rule" id="MF_01095"/>
    </source>
</evidence>
<dbReference type="Gene3D" id="3.40.1360.10">
    <property type="match status" value="1"/>
</dbReference>
<dbReference type="KEGG" id="mev:Metev_0119"/>
<keyword evidence="2" id="KW-0460">Magnesium</keyword>
<dbReference type="SUPFAM" id="SSF110455">
    <property type="entry name" value="Toprim domain"/>
    <property type="match status" value="1"/>
</dbReference>
<organism evidence="5 6">
    <name type="scientific">Methanohalobium evestigatum (strain ATCC BAA-1072 / DSM 3721 / NBRC 107634 / OCM 161 / Z-7303)</name>
    <dbReference type="NCBI Taxonomy" id="644295"/>
    <lineage>
        <taxon>Archaea</taxon>
        <taxon>Methanobacteriati</taxon>
        <taxon>Methanobacteriota</taxon>
        <taxon>Stenosarchaea group</taxon>
        <taxon>Methanomicrobia</taxon>
        <taxon>Methanosarcinales</taxon>
        <taxon>Methanosarcinaceae</taxon>
        <taxon>Methanohalobium</taxon>
    </lineage>
</organism>
<dbReference type="HAMAP" id="MF_01095">
    <property type="entry name" value="UPF0292"/>
    <property type="match status" value="1"/>
</dbReference>
<dbReference type="PANTHER" id="PTHR39964:SF2">
    <property type="entry name" value="UPF0292 PROTEIN MJ1624"/>
    <property type="match status" value="1"/>
</dbReference>
<evidence type="ECO:0000256" key="2">
    <source>
        <dbReference type="ARBA" id="ARBA00022842"/>
    </source>
</evidence>
<dbReference type="InterPro" id="IPR006171">
    <property type="entry name" value="TOPRIM_dom"/>
</dbReference>
<accession>D7E628</accession>
<sequence length="163" mass="19041">MHNQNNLKNSIFEYRKHLEQIEQILDVLFQHSEEGDILVVEGKRDICSLEKLGIDGDIETVSNKSLLDFSENVAYTGKSVVILTDWDRRGEILASKLSEYLQTLDTDYDIEIREQLKSLVKKEIKDIESLYTYVVKLRSITGSTSDFADIADEFEYYYHRSYR</sequence>
<evidence type="ECO:0000313" key="6">
    <source>
        <dbReference type="Proteomes" id="UP000000391"/>
    </source>
</evidence>
<dbReference type="NCBIfam" id="NF003091">
    <property type="entry name" value="PRK04017.1-2"/>
    <property type="match status" value="1"/>
</dbReference>
<dbReference type="GO" id="GO:0046872">
    <property type="term" value="F:metal ion binding"/>
    <property type="evidence" value="ECO:0007669"/>
    <property type="project" value="UniProtKB-KW"/>
</dbReference>
<dbReference type="GeneID" id="9345730"/>
<evidence type="ECO:0000256" key="1">
    <source>
        <dbReference type="ARBA" id="ARBA00022723"/>
    </source>
</evidence>
<dbReference type="PANTHER" id="PTHR39964">
    <property type="entry name" value="UPF0292 PROTEIN TK1411"/>
    <property type="match status" value="1"/>
</dbReference>
<dbReference type="Proteomes" id="UP000000391">
    <property type="component" value="Chromosome"/>
</dbReference>
<dbReference type="InterPro" id="IPR022972">
    <property type="entry name" value="UPF0292"/>
</dbReference>
<evidence type="ECO:0000313" key="5">
    <source>
        <dbReference type="EMBL" id="ADI73050.1"/>
    </source>
</evidence>
<protein>
    <recommendedName>
        <fullName evidence="3">UPF0292 protein Metev_0119</fullName>
    </recommendedName>
</protein>
<keyword evidence="6" id="KW-1185">Reference proteome</keyword>
<dbReference type="RefSeq" id="WP_013193618.1">
    <property type="nucleotide sequence ID" value="NC_014253.1"/>
</dbReference>
<dbReference type="CDD" id="cd01027">
    <property type="entry name" value="TOPRIM_RNase_M5_like"/>
    <property type="match status" value="1"/>
</dbReference>
<dbReference type="Pfam" id="PF01751">
    <property type="entry name" value="Toprim"/>
    <property type="match status" value="1"/>
</dbReference>
<comment type="similarity">
    <text evidence="3">Belongs to the UPF0292 family.</text>
</comment>
<gene>
    <name evidence="5" type="ordered locus">Metev_0119</name>
</gene>
<dbReference type="EMBL" id="CP002069">
    <property type="protein sequence ID" value="ADI73050.1"/>
    <property type="molecule type" value="Genomic_DNA"/>
</dbReference>
<dbReference type="OrthoDB" id="56459at2157"/>
<dbReference type="InterPro" id="IPR034141">
    <property type="entry name" value="TOPRIM_RNase_M5-like"/>
</dbReference>